<name>A0A0R2PF25_9ACTN</name>
<dbReference type="InterPro" id="IPR027417">
    <property type="entry name" value="P-loop_NTPase"/>
</dbReference>
<accession>A0A0R2PF25</accession>
<evidence type="ECO:0000313" key="2">
    <source>
        <dbReference type="Proteomes" id="UP000053274"/>
    </source>
</evidence>
<reference evidence="1 2" key="1">
    <citation type="submission" date="2015-10" db="EMBL/GenBank/DDBJ databases">
        <title>Metagenome-Assembled Genomes uncover a global brackish microbiome.</title>
        <authorList>
            <person name="Hugerth L.W."/>
            <person name="Larsson J."/>
            <person name="Alneberg J."/>
            <person name="Lindh M.V."/>
            <person name="Legrand C."/>
            <person name="Pinhassi J."/>
            <person name="Andersson A.F."/>
        </authorList>
    </citation>
    <scope>NUCLEOTIDE SEQUENCE [LARGE SCALE GENOMIC DNA]</scope>
    <source>
        <strain evidence="1">BACL15 MAG-120619-bin91</strain>
    </source>
</reference>
<proteinExistence type="predicted"/>
<organism evidence="1 2">
    <name type="scientific">Actinobacteria bacterium BACL15 MAG-120619-bin91</name>
    <dbReference type="NCBI Taxonomy" id="1655562"/>
    <lineage>
        <taxon>Bacteria</taxon>
        <taxon>Bacillati</taxon>
        <taxon>Actinomycetota</taxon>
        <taxon>Actinomycetes</taxon>
        <taxon>Actinomycetes incertae sedis</taxon>
        <taxon>ac1 cluster</taxon>
    </lineage>
</organism>
<evidence type="ECO:0000313" key="1">
    <source>
        <dbReference type="EMBL" id="KRO36465.1"/>
    </source>
</evidence>
<sequence>MSELEMPTVITAIANPEAEGFVAGTLYAQGWNVVFRAIDWGSLQSYLTANSAISANALLIYATDLPGASKQLVDGLQSSVRQVIGFSIPNISDGDYMSLHPLPAVGTDLISLVRGFVRAPMVRTGALTQRRPRTSKVVALGSAGSYTGCTTIALNLAMELSLQEKSTLLIEANFRAPSISPLLSMRNISEASSWKSIAPHLAVSEITQSSADQLDNFMNKAIDAFDVIVLDIGSISGLSNRLTDRRWTSQVTTWCCDQADELMITSRADHLGHYRLGQVIELMQQTSIRAHISFTQNMKSSGKRGENEMARFLSATTALKPIRIRSLKEESRSVKAAEDEHATLVETNERSNLRKAIAELAREITL</sequence>
<dbReference type="Gene3D" id="3.40.50.300">
    <property type="entry name" value="P-loop containing nucleotide triphosphate hydrolases"/>
    <property type="match status" value="1"/>
</dbReference>
<comment type="caution">
    <text evidence="1">The sequence shown here is derived from an EMBL/GenBank/DDBJ whole genome shotgun (WGS) entry which is preliminary data.</text>
</comment>
<dbReference type="Proteomes" id="UP000053274">
    <property type="component" value="Unassembled WGS sequence"/>
</dbReference>
<protein>
    <recommendedName>
        <fullName evidence="3">CobQ/CobB/MinD/ParA nucleotide binding domain-containing protein</fullName>
    </recommendedName>
</protein>
<dbReference type="EMBL" id="LIAM01000008">
    <property type="protein sequence ID" value="KRO36465.1"/>
    <property type="molecule type" value="Genomic_DNA"/>
</dbReference>
<evidence type="ECO:0008006" key="3">
    <source>
        <dbReference type="Google" id="ProtNLM"/>
    </source>
</evidence>
<gene>
    <name evidence="1" type="ORF">ABR54_06360</name>
</gene>
<dbReference type="SUPFAM" id="SSF52540">
    <property type="entry name" value="P-loop containing nucleoside triphosphate hydrolases"/>
    <property type="match status" value="1"/>
</dbReference>
<dbReference type="AlphaFoldDB" id="A0A0R2PF25"/>